<comment type="caution">
    <text evidence="2">The sequence shown here is derived from an EMBL/GenBank/DDBJ whole genome shotgun (WGS) entry which is preliminary data.</text>
</comment>
<dbReference type="Proteomes" id="UP000663889">
    <property type="component" value="Unassembled WGS sequence"/>
</dbReference>
<feature type="region of interest" description="Disordered" evidence="1">
    <location>
        <begin position="1"/>
        <end position="54"/>
    </location>
</feature>
<dbReference type="EMBL" id="CAJNOL010000111">
    <property type="protein sequence ID" value="CAF0855170.1"/>
    <property type="molecule type" value="Genomic_DNA"/>
</dbReference>
<evidence type="ECO:0000313" key="4">
    <source>
        <dbReference type="EMBL" id="CAF0891648.1"/>
    </source>
</evidence>
<dbReference type="Proteomes" id="UP000663874">
    <property type="component" value="Unassembled WGS sequence"/>
</dbReference>
<proteinExistence type="predicted"/>
<evidence type="ECO:0000313" key="6">
    <source>
        <dbReference type="EMBL" id="CAF3701324.1"/>
    </source>
</evidence>
<evidence type="ECO:0000313" key="3">
    <source>
        <dbReference type="EMBL" id="CAF0858083.1"/>
    </source>
</evidence>
<name>A0A813WBM4_9BILA</name>
<feature type="region of interest" description="Disordered" evidence="1">
    <location>
        <begin position="186"/>
        <end position="210"/>
    </location>
</feature>
<evidence type="ECO:0000313" key="5">
    <source>
        <dbReference type="EMBL" id="CAF3565235.1"/>
    </source>
</evidence>
<feature type="compositionally biased region" description="Low complexity" evidence="1">
    <location>
        <begin position="189"/>
        <end position="209"/>
    </location>
</feature>
<dbReference type="EMBL" id="CAJOAX010000317">
    <property type="protein sequence ID" value="CAF3565235.1"/>
    <property type="molecule type" value="Genomic_DNA"/>
</dbReference>
<accession>A0A813WBM4</accession>
<dbReference type="Proteomes" id="UP000663870">
    <property type="component" value="Unassembled WGS sequence"/>
</dbReference>
<sequence length="321" mass="36963">MQPNPNRLGLENGGYLKSYDPSSPYRAMMMPPPPVNSNLPPSLPPINDQRNPSLTRIPQYYYPRYDGAYDTYLLEMREREPFLQPPDNSQPIQNEYIPYSQPTQLPVDPYGSGTYYPNSQPYVLPSSTNLPYENPGQYTQMRSNSDIISSHKKDADLSRLEVYHFTPKSAGINALPPVIQYHVYPYPPSSGSQPAQQQQQQGTGYFYSQNDRQSDVPYYISDQSQLPIPLIERKARSSQTDQPSTKTRGVSPIDFSNQRSIIDDDGYPHIYQKEVHTDRYNITTGRINRRFYDKNNSSTLPDCRCLDCQRERSKVLNYYPD</sequence>
<evidence type="ECO:0000256" key="1">
    <source>
        <dbReference type="SAM" id="MobiDB-lite"/>
    </source>
</evidence>
<protein>
    <submittedName>
        <fullName evidence="2">Uncharacterized protein</fullName>
    </submittedName>
</protein>
<dbReference type="EMBL" id="CAJOBE010000947">
    <property type="protein sequence ID" value="CAF3701324.1"/>
    <property type="molecule type" value="Genomic_DNA"/>
</dbReference>
<gene>
    <name evidence="6" type="ORF">FNK824_LOCUS9182</name>
    <name evidence="2" type="ORF">JXQ802_LOCUS6896</name>
    <name evidence="5" type="ORF">OTI717_LOCUS5015</name>
    <name evidence="3" type="ORF">RFH988_LOCUS6816</name>
    <name evidence="4" type="ORF">SEV965_LOCUS5166</name>
</gene>
<dbReference type="Proteomes" id="UP000663823">
    <property type="component" value="Unassembled WGS sequence"/>
</dbReference>
<reference evidence="2" key="1">
    <citation type="submission" date="2021-02" db="EMBL/GenBank/DDBJ databases">
        <authorList>
            <person name="Nowell W R."/>
        </authorList>
    </citation>
    <scope>NUCLEOTIDE SEQUENCE</scope>
</reference>
<dbReference type="Proteomes" id="UP000663882">
    <property type="component" value="Unassembled WGS sequence"/>
</dbReference>
<organism evidence="2 7">
    <name type="scientific">Rotaria sordida</name>
    <dbReference type="NCBI Taxonomy" id="392033"/>
    <lineage>
        <taxon>Eukaryota</taxon>
        <taxon>Metazoa</taxon>
        <taxon>Spiralia</taxon>
        <taxon>Gnathifera</taxon>
        <taxon>Rotifera</taxon>
        <taxon>Eurotatoria</taxon>
        <taxon>Bdelloidea</taxon>
        <taxon>Philodinida</taxon>
        <taxon>Philodinidae</taxon>
        <taxon>Rotaria</taxon>
    </lineage>
</organism>
<keyword evidence="7" id="KW-1185">Reference proteome</keyword>
<dbReference type="AlphaFoldDB" id="A0A813WBM4"/>
<evidence type="ECO:0000313" key="2">
    <source>
        <dbReference type="EMBL" id="CAF0855170.1"/>
    </source>
</evidence>
<dbReference type="EMBL" id="CAJNOO010000209">
    <property type="protein sequence ID" value="CAF0858083.1"/>
    <property type="molecule type" value="Genomic_DNA"/>
</dbReference>
<dbReference type="OrthoDB" id="10053444at2759"/>
<dbReference type="EMBL" id="CAJNOU010000155">
    <property type="protein sequence ID" value="CAF0891648.1"/>
    <property type="molecule type" value="Genomic_DNA"/>
</dbReference>
<evidence type="ECO:0000313" key="7">
    <source>
        <dbReference type="Proteomes" id="UP000663870"/>
    </source>
</evidence>